<sequence length="336" mass="37554">FDITLVNAGMPVTELRIRRADMETLEHDLDGSWKSFTRTRIASAPAPVRPVPGRYPDFTWNVGPYISPSYFDPDDPIRADFGVELGASFTPAPGFEISGILRQKVFGNLDEATRGSNSVLPRVRSEFSIYDREGENAALMQLTAAQYFKPGRDLYGRVTVGYLERMFGGISSELLWSRNDSPFAFGVEANYVRQRDFDQRFGFRDYEVATGHASAYWDLGNGFHAQVDAGRYLAGDWGATLAVDREFGNGWKIGAFATLTDVPFDDFGEGSFDKGIRITVPLSWLTGEPNKSGFSTTIRPLTRDGGARLDAPGRLYDRVRPLQKPALQDGWGRFWR</sequence>
<dbReference type="InterPro" id="IPR010344">
    <property type="entry name" value="YbjH"/>
</dbReference>
<proteinExistence type="predicted"/>
<evidence type="ECO:0000313" key="2">
    <source>
        <dbReference type="Proteomes" id="UP000315400"/>
    </source>
</evidence>
<dbReference type="AlphaFoldDB" id="A0A540VQB1"/>
<organism evidence="1 2">
    <name type="scientific">Spiribacter salinus</name>
    <dbReference type="NCBI Taxonomy" id="1335746"/>
    <lineage>
        <taxon>Bacteria</taxon>
        <taxon>Pseudomonadati</taxon>
        <taxon>Pseudomonadota</taxon>
        <taxon>Gammaproteobacteria</taxon>
        <taxon>Chromatiales</taxon>
        <taxon>Ectothiorhodospiraceae</taxon>
        <taxon>Spiribacter</taxon>
    </lineage>
</organism>
<feature type="non-terminal residue" evidence="1">
    <location>
        <position position="1"/>
    </location>
</feature>
<dbReference type="Pfam" id="PF06082">
    <property type="entry name" value="YjbH"/>
    <property type="match status" value="1"/>
</dbReference>
<name>A0A540VQB1_9GAMM</name>
<gene>
    <name evidence="1" type="ORF">FKY71_14410</name>
</gene>
<comment type="caution">
    <text evidence="1">The sequence shown here is derived from an EMBL/GenBank/DDBJ whole genome shotgun (WGS) entry which is preliminary data.</text>
</comment>
<protein>
    <submittedName>
        <fullName evidence="1">YjbH domain-containing protein</fullName>
    </submittedName>
</protein>
<reference evidence="1 2" key="1">
    <citation type="submission" date="2019-06" db="EMBL/GenBank/DDBJ databases">
        <title>Metagenome assembled Genome of Spiribacter salinus SL48-SHIP from the microbial mat of Salt Lake 48 (Novosibirsk region, Russia).</title>
        <authorList>
            <person name="Shipova A."/>
            <person name="Rozanov A.S."/>
            <person name="Bryanskaya A.V."/>
            <person name="Peltek S.E."/>
        </authorList>
    </citation>
    <scope>NUCLEOTIDE SEQUENCE [LARGE SCALE GENOMIC DNA]</scope>
    <source>
        <strain evidence="1">SL48-SHIP-2</strain>
    </source>
</reference>
<dbReference type="EMBL" id="VIFK01000223">
    <property type="protein sequence ID" value="TQE98333.1"/>
    <property type="molecule type" value="Genomic_DNA"/>
</dbReference>
<evidence type="ECO:0000313" key="1">
    <source>
        <dbReference type="EMBL" id="TQE98333.1"/>
    </source>
</evidence>
<accession>A0A540VQB1</accession>
<dbReference type="Proteomes" id="UP000315400">
    <property type="component" value="Unassembled WGS sequence"/>
</dbReference>